<dbReference type="Pfam" id="PF08448">
    <property type="entry name" value="PAS_4"/>
    <property type="match status" value="1"/>
</dbReference>
<dbReference type="CDD" id="cd00075">
    <property type="entry name" value="HATPase"/>
    <property type="match status" value="1"/>
</dbReference>
<dbReference type="Gene3D" id="3.30.450.20">
    <property type="entry name" value="PAS domain"/>
    <property type="match status" value="4"/>
</dbReference>
<evidence type="ECO:0000259" key="11">
    <source>
        <dbReference type="PROSITE" id="PS50112"/>
    </source>
</evidence>
<dbReference type="GO" id="GO:0000155">
    <property type="term" value="F:phosphorelay sensor kinase activity"/>
    <property type="evidence" value="ECO:0007669"/>
    <property type="project" value="InterPro"/>
</dbReference>
<dbReference type="CDD" id="cd00082">
    <property type="entry name" value="HisKA"/>
    <property type="match status" value="1"/>
</dbReference>
<dbReference type="GO" id="GO:0005524">
    <property type="term" value="F:ATP binding"/>
    <property type="evidence" value="ECO:0007669"/>
    <property type="project" value="UniProtKB-KW"/>
</dbReference>
<dbReference type="PANTHER" id="PTHR43065:SF10">
    <property type="entry name" value="PEROXIDE STRESS-ACTIVATED HISTIDINE KINASE MAK3"/>
    <property type="match status" value="1"/>
</dbReference>
<proteinExistence type="predicted"/>
<keyword evidence="6" id="KW-0418">Kinase</keyword>
<dbReference type="InterPro" id="IPR003594">
    <property type="entry name" value="HATPase_dom"/>
</dbReference>
<dbReference type="InterPro" id="IPR000014">
    <property type="entry name" value="PAS"/>
</dbReference>
<dbReference type="NCBIfam" id="TIGR00229">
    <property type="entry name" value="sensory_box"/>
    <property type="match status" value="3"/>
</dbReference>
<name>A0A366EXC8_9BACI</name>
<dbReference type="SUPFAM" id="SSF55874">
    <property type="entry name" value="ATPase domain of HSP90 chaperone/DNA topoisomerase II/histidine kinase"/>
    <property type="match status" value="1"/>
</dbReference>
<evidence type="ECO:0000256" key="4">
    <source>
        <dbReference type="ARBA" id="ARBA00022679"/>
    </source>
</evidence>
<dbReference type="Proteomes" id="UP000252118">
    <property type="component" value="Unassembled WGS sequence"/>
</dbReference>
<evidence type="ECO:0000256" key="3">
    <source>
        <dbReference type="ARBA" id="ARBA00022553"/>
    </source>
</evidence>
<evidence type="ECO:0000256" key="1">
    <source>
        <dbReference type="ARBA" id="ARBA00000085"/>
    </source>
</evidence>
<dbReference type="Pfam" id="PF02518">
    <property type="entry name" value="HATPase_c"/>
    <property type="match status" value="1"/>
</dbReference>
<dbReference type="PRINTS" id="PR00344">
    <property type="entry name" value="BCTRLSENSOR"/>
</dbReference>
<accession>A0A366EXC8</accession>
<gene>
    <name evidence="13" type="ORF">DET59_103256</name>
</gene>
<feature type="domain" description="PAC" evidence="12">
    <location>
        <begin position="557"/>
        <end position="609"/>
    </location>
</feature>
<dbReference type="InterPro" id="IPR004358">
    <property type="entry name" value="Sig_transdc_His_kin-like_C"/>
</dbReference>
<evidence type="ECO:0000256" key="8">
    <source>
        <dbReference type="ARBA" id="ARBA00022969"/>
    </source>
</evidence>
<evidence type="ECO:0000259" key="12">
    <source>
        <dbReference type="PROSITE" id="PS50113"/>
    </source>
</evidence>
<dbReference type="GO" id="GO:0030435">
    <property type="term" value="P:sporulation resulting in formation of a cellular spore"/>
    <property type="evidence" value="ECO:0007669"/>
    <property type="project" value="UniProtKB-KW"/>
</dbReference>
<dbReference type="InterPro" id="IPR001610">
    <property type="entry name" value="PAC"/>
</dbReference>
<dbReference type="Pfam" id="PF00512">
    <property type="entry name" value="HisKA"/>
    <property type="match status" value="1"/>
</dbReference>
<comment type="catalytic activity">
    <reaction evidence="1">
        <text>ATP + protein L-histidine = ADP + protein N-phospho-L-histidine.</text>
        <dbReference type="EC" id="2.7.13.3"/>
    </reaction>
</comment>
<dbReference type="OrthoDB" id="9815750at2"/>
<evidence type="ECO:0000256" key="7">
    <source>
        <dbReference type="ARBA" id="ARBA00022840"/>
    </source>
</evidence>
<evidence type="ECO:0000259" key="10">
    <source>
        <dbReference type="PROSITE" id="PS50109"/>
    </source>
</evidence>
<dbReference type="SUPFAM" id="SSF55785">
    <property type="entry name" value="PYP-like sensor domain (PAS domain)"/>
    <property type="match status" value="4"/>
</dbReference>
<dbReference type="Gene3D" id="1.10.287.130">
    <property type="match status" value="1"/>
</dbReference>
<keyword evidence="3" id="KW-0597">Phosphoprotein</keyword>
<dbReference type="Gene3D" id="3.30.565.10">
    <property type="entry name" value="Histidine kinase-like ATPase, C-terminal domain"/>
    <property type="match status" value="1"/>
</dbReference>
<dbReference type="InterPro" id="IPR036097">
    <property type="entry name" value="HisK_dim/P_sf"/>
</dbReference>
<dbReference type="EMBL" id="QNRJ01000003">
    <property type="protein sequence ID" value="RBP06125.1"/>
    <property type="molecule type" value="Genomic_DNA"/>
</dbReference>
<dbReference type="EC" id="2.7.13.3" evidence="2"/>
<organism evidence="13 14">
    <name type="scientific">Rossellomorea aquimaris</name>
    <dbReference type="NCBI Taxonomy" id="189382"/>
    <lineage>
        <taxon>Bacteria</taxon>
        <taxon>Bacillati</taxon>
        <taxon>Bacillota</taxon>
        <taxon>Bacilli</taxon>
        <taxon>Bacillales</taxon>
        <taxon>Bacillaceae</taxon>
        <taxon>Rossellomorea</taxon>
    </lineage>
</organism>
<sequence length="825" mass="93262">MVVNNVTKKEGNMADLQPYHALSVDSIPVPAAIIDVKNQAFIEENEEWKGLTLQEDNFLQRMLEEKNCSIRLNHYTYTVKRKQMDEQKELVMIVPEACGEKHVSHDYSNNSRSAIYESLIYNTPTCVCILDKKGRVVEMNQSFQDLFHIPDTVLGESLCNQTPLQNQSFITLVMNGIRGVNTTGEEVTFIMNKERKITCNITISPANYKSDGTVDSVGIILHDITEKKNYENELVSLKAELENTLRLQKTITYKINKRDNEFVIEMAAGELLKKLNLTPSKVIGKTIEEVFDSHHLGKIQPKLKRIWETGEELTYEDEYKELEYIASIVPVVQDGNVVEIICSISDISLIKDIQRKLIESEQKYKSIVKYSPDNIYMVDTKGIIQEVNPAVKTQWNHISPHMIGSHFSEFIAEGSKHSAIYHFEVALKGEASRFVTTFENGEGGKSHVAVTNIPIRVKNKVIGIYGFGQDITEKLKMEEELKEAKELLEAYFEHAGDGIVLLDPEGSVLKVNQQFESMFGWNKDEITGRKITFIHQEDQVGQFRQNLMTIKAGKRIKDYETVRYRKDGTPIEIAFNMNPIINDDGNLIGISAIIRDLSEKKRNEDLLKKSEQLAMIGQLAAGVAHEIRNPLTTLKGFLQLMKENAKDDFYLGVIQGELDRIEIITNEFLALAKPRAVQFSLTSLTTLLTSSVEFIKMECLKQGVDVRFSVEEAEIYCDSHQMKQVILNVMKNALEAMPSGGLLSVQLEKEDGYAKISIQDNGNGIPPERMKHLGEPFYSTKEKGTGLGLMICQKIIKEHHGSLSIQSNVTEGTTVTILLPIAKER</sequence>
<dbReference type="PROSITE" id="PS50112">
    <property type="entry name" value="PAS"/>
    <property type="match status" value="2"/>
</dbReference>
<dbReference type="RefSeq" id="WP_113968684.1">
    <property type="nucleotide sequence ID" value="NZ_QNRJ01000003.1"/>
</dbReference>
<evidence type="ECO:0000313" key="13">
    <source>
        <dbReference type="EMBL" id="RBP06125.1"/>
    </source>
</evidence>
<keyword evidence="7" id="KW-0067">ATP-binding</keyword>
<dbReference type="InterPro" id="IPR013656">
    <property type="entry name" value="PAS_4"/>
</dbReference>
<dbReference type="PROSITE" id="PS50113">
    <property type="entry name" value="PAC"/>
    <property type="match status" value="1"/>
</dbReference>
<comment type="caution">
    <text evidence="13">The sequence shown here is derived from an EMBL/GenBank/DDBJ whole genome shotgun (WGS) entry which is preliminary data.</text>
</comment>
<evidence type="ECO:0000256" key="2">
    <source>
        <dbReference type="ARBA" id="ARBA00012438"/>
    </source>
</evidence>
<evidence type="ECO:0000313" key="14">
    <source>
        <dbReference type="Proteomes" id="UP000252118"/>
    </source>
</evidence>
<feature type="domain" description="PAS" evidence="11">
    <location>
        <begin position="360"/>
        <end position="430"/>
    </location>
</feature>
<dbReference type="FunFam" id="1.10.287.130:FF:000040">
    <property type="entry name" value="PAS domain-containing sensor histidine kinase"/>
    <property type="match status" value="1"/>
</dbReference>
<keyword evidence="5" id="KW-0547">Nucleotide-binding</keyword>
<dbReference type="PANTHER" id="PTHR43065">
    <property type="entry name" value="SENSOR HISTIDINE KINASE"/>
    <property type="match status" value="1"/>
</dbReference>
<feature type="domain" description="Histidine kinase" evidence="10">
    <location>
        <begin position="622"/>
        <end position="823"/>
    </location>
</feature>
<dbReference type="SMART" id="SM00388">
    <property type="entry name" value="HisKA"/>
    <property type="match status" value="1"/>
</dbReference>
<dbReference type="PROSITE" id="PS50109">
    <property type="entry name" value="HIS_KIN"/>
    <property type="match status" value="1"/>
</dbReference>
<dbReference type="InterPro" id="IPR035965">
    <property type="entry name" value="PAS-like_dom_sf"/>
</dbReference>
<dbReference type="SMART" id="SM00091">
    <property type="entry name" value="PAS"/>
    <property type="match status" value="3"/>
</dbReference>
<feature type="domain" description="PAS" evidence="11">
    <location>
        <begin position="484"/>
        <end position="539"/>
    </location>
</feature>
<dbReference type="InterPro" id="IPR000700">
    <property type="entry name" value="PAS-assoc_C"/>
</dbReference>
<keyword evidence="4" id="KW-0808">Transferase</keyword>
<evidence type="ECO:0000256" key="6">
    <source>
        <dbReference type="ARBA" id="ARBA00022777"/>
    </source>
</evidence>
<reference evidence="13 14" key="1">
    <citation type="submission" date="2018-06" db="EMBL/GenBank/DDBJ databases">
        <title>Freshwater and sediment microbial communities from various areas in North America, analyzing microbe dynamics in response to fracking.</title>
        <authorList>
            <person name="Lamendella R."/>
        </authorList>
    </citation>
    <scope>NUCLEOTIDE SEQUENCE [LARGE SCALE GENOMIC DNA]</scope>
    <source>
        <strain evidence="13 14">97B</strain>
    </source>
</reference>
<dbReference type="SUPFAM" id="SSF47384">
    <property type="entry name" value="Homodimeric domain of signal transducing histidine kinase"/>
    <property type="match status" value="1"/>
</dbReference>
<keyword evidence="9" id="KW-0902">Two-component regulatory system</keyword>
<dbReference type="CDD" id="cd00130">
    <property type="entry name" value="PAS"/>
    <property type="match status" value="2"/>
</dbReference>
<evidence type="ECO:0000256" key="9">
    <source>
        <dbReference type="ARBA" id="ARBA00023012"/>
    </source>
</evidence>
<dbReference type="AlphaFoldDB" id="A0A366EXC8"/>
<dbReference type="SMART" id="SM00387">
    <property type="entry name" value="HATPase_c"/>
    <property type="match status" value="1"/>
</dbReference>
<dbReference type="SMART" id="SM00086">
    <property type="entry name" value="PAC"/>
    <property type="match status" value="4"/>
</dbReference>
<dbReference type="Pfam" id="PF13426">
    <property type="entry name" value="PAS_9"/>
    <property type="match status" value="3"/>
</dbReference>
<protein>
    <recommendedName>
        <fullName evidence="2">histidine kinase</fullName>
        <ecNumber evidence="2">2.7.13.3</ecNumber>
    </recommendedName>
</protein>
<dbReference type="InterPro" id="IPR036890">
    <property type="entry name" value="HATPase_C_sf"/>
</dbReference>
<evidence type="ECO:0000256" key="5">
    <source>
        <dbReference type="ARBA" id="ARBA00022741"/>
    </source>
</evidence>
<dbReference type="InterPro" id="IPR003661">
    <property type="entry name" value="HisK_dim/P_dom"/>
</dbReference>
<keyword evidence="8" id="KW-0749">Sporulation</keyword>
<dbReference type="InterPro" id="IPR005467">
    <property type="entry name" value="His_kinase_dom"/>
</dbReference>